<comment type="caution">
    <text evidence="1">The sequence shown here is derived from an EMBL/GenBank/DDBJ whole genome shotgun (WGS) entry which is preliminary data.</text>
</comment>
<dbReference type="InterPro" id="IPR012674">
    <property type="entry name" value="Calycin"/>
</dbReference>
<keyword evidence="2" id="KW-1185">Reference proteome</keyword>
<evidence type="ECO:0000313" key="2">
    <source>
        <dbReference type="Proteomes" id="UP000186666"/>
    </source>
</evidence>
<gene>
    <name evidence="1" type="ORF">SAMN05421578_12518</name>
</gene>
<dbReference type="Gene3D" id="2.40.128.20">
    <property type="match status" value="1"/>
</dbReference>
<reference evidence="1 2" key="1">
    <citation type="submission" date="2017-01" db="EMBL/GenBank/DDBJ databases">
        <authorList>
            <person name="Varghese N."/>
            <person name="Submissions S."/>
        </authorList>
    </citation>
    <scope>NUCLEOTIDE SEQUENCE [LARGE SCALE GENOMIC DNA]</scope>
    <source>
        <strain evidence="1 2">ATCC 23464</strain>
    </source>
</reference>
<dbReference type="RefSeq" id="WP_068591016.1">
    <property type="nucleotide sequence ID" value="NZ_FTNK01000025.1"/>
</dbReference>
<dbReference type="EMBL" id="FTNK01000025">
    <property type="protein sequence ID" value="SIR63447.1"/>
    <property type="molecule type" value="Genomic_DNA"/>
</dbReference>
<dbReference type="SUPFAM" id="SSF50814">
    <property type="entry name" value="Lipocalins"/>
    <property type="match status" value="1"/>
</dbReference>
<dbReference type="Proteomes" id="UP000186666">
    <property type="component" value="Unassembled WGS sequence"/>
</dbReference>
<dbReference type="Pfam" id="PF09148">
    <property type="entry name" value="DUF1934"/>
    <property type="match status" value="1"/>
</dbReference>
<accession>A0ABY1KD53</accession>
<evidence type="ECO:0000313" key="1">
    <source>
        <dbReference type="EMBL" id="SIR63447.1"/>
    </source>
</evidence>
<protein>
    <submittedName>
        <fullName evidence="1">Uncharacterized beta-barrel protein YwiB, DUF1934 family</fullName>
    </submittedName>
</protein>
<name>A0ABY1KD53_9BACL</name>
<organism evidence="1 2">
    <name type="scientific">Paenibacillus macquariensis</name>
    <dbReference type="NCBI Taxonomy" id="948756"/>
    <lineage>
        <taxon>Bacteria</taxon>
        <taxon>Bacillati</taxon>
        <taxon>Bacillota</taxon>
        <taxon>Bacilli</taxon>
        <taxon>Bacillales</taxon>
        <taxon>Paenibacillaceae</taxon>
        <taxon>Paenibacillus</taxon>
    </lineage>
</organism>
<dbReference type="InterPro" id="IPR015231">
    <property type="entry name" value="DUF1934"/>
</dbReference>
<sequence length="141" mass="16233">MSDKTQAQIRLVSRVDGEEVVQELPAELIQKGTVLYVRYEEPEASPQGGATRTTIKITPNEVKIIRHGEVQSEHSFEQEKRLPGFYRSPYTTFNLSTYTTDMDIKIEGMYGHVRFAYDLYVFDDLSGQFAIDLHIQEEIKL</sequence>
<proteinExistence type="predicted"/>